<name>A0A2U1SSU3_METSR</name>
<dbReference type="EMBL" id="PUIV01000006">
    <property type="protein sequence ID" value="PWB94680.1"/>
    <property type="molecule type" value="Genomic_DNA"/>
</dbReference>
<evidence type="ECO:0000313" key="3">
    <source>
        <dbReference type="Proteomes" id="UP000245137"/>
    </source>
</evidence>
<evidence type="ECO:0000313" key="2">
    <source>
        <dbReference type="EMBL" id="PWB94680.1"/>
    </source>
</evidence>
<feature type="domain" description="HTH cro/C1-type" evidence="1">
    <location>
        <begin position="12"/>
        <end position="42"/>
    </location>
</feature>
<evidence type="ECO:0000259" key="1">
    <source>
        <dbReference type="PROSITE" id="PS50943"/>
    </source>
</evidence>
<dbReference type="AlphaFoldDB" id="A0A2U1SSU3"/>
<sequence>MTEHPHEGERARLWRESLKLSRRELAEITGYSESAIQDFEAGFQRGRDERAPIGEREMLRYRLACAAIDAGLNFRWEPEK</sequence>
<dbReference type="SUPFAM" id="SSF47413">
    <property type="entry name" value="lambda repressor-like DNA-binding domains"/>
    <property type="match status" value="1"/>
</dbReference>
<dbReference type="CDD" id="cd00093">
    <property type="entry name" value="HTH_XRE"/>
    <property type="match status" value="1"/>
</dbReference>
<dbReference type="GO" id="GO:0003677">
    <property type="term" value="F:DNA binding"/>
    <property type="evidence" value="ECO:0007669"/>
    <property type="project" value="InterPro"/>
</dbReference>
<dbReference type="Proteomes" id="UP000245137">
    <property type="component" value="Unassembled WGS sequence"/>
</dbReference>
<dbReference type="Pfam" id="PF13560">
    <property type="entry name" value="HTH_31"/>
    <property type="match status" value="1"/>
</dbReference>
<keyword evidence="3" id="KW-1185">Reference proteome</keyword>
<dbReference type="Gene3D" id="1.10.260.40">
    <property type="entry name" value="lambda repressor-like DNA-binding domains"/>
    <property type="match status" value="1"/>
</dbReference>
<protein>
    <recommendedName>
        <fullName evidence="1">HTH cro/C1-type domain-containing protein</fullName>
    </recommendedName>
</protein>
<dbReference type="InterPro" id="IPR001387">
    <property type="entry name" value="Cro/C1-type_HTH"/>
</dbReference>
<gene>
    <name evidence="2" type="ORF">C5689_06345</name>
</gene>
<dbReference type="InterPro" id="IPR010982">
    <property type="entry name" value="Lambda_DNA-bd_dom_sf"/>
</dbReference>
<dbReference type="RefSeq" id="WP_108916433.1">
    <property type="nucleotide sequence ID" value="NZ_BGJY01000018.1"/>
</dbReference>
<reference evidence="2 3" key="1">
    <citation type="journal article" date="2018" name="Appl. Microbiol. Biotechnol.">
        <title>Co-cultivation of the strictly anaerobic methanogen Methanosarcina barkeri with aerobic methanotrophs in an oxygen-limited membrane bioreactor.</title>
        <authorList>
            <person name="In 't Zandt M.H."/>
            <person name="van den Bosch T.J.M."/>
            <person name="Rijkers R."/>
            <person name="van Kessel M.A.H.J."/>
            <person name="Jetten M.S.M."/>
            <person name="Welte C.U."/>
        </authorList>
    </citation>
    <scope>NUCLEOTIDE SEQUENCE [LARGE SCALE GENOMIC DNA]</scope>
    <source>
        <strain evidence="2 3">DSM 17706</strain>
    </source>
</reference>
<organism evidence="2 3">
    <name type="scientific">Methylosinus sporium</name>
    <dbReference type="NCBI Taxonomy" id="428"/>
    <lineage>
        <taxon>Bacteria</taxon>
        <taxon>Pseudomonadati</taxon>
        <taxon>Pseudomonadota</taxon>
        <taxon>Alphaproteobacteria</taxon>
        <taxon>Hyphomicrobiales</taxon>
        <taxon>Methylocystaceae</taxon>
        <taxon>Methylosinus</taxon>
    </lineage>
</organism>
<accession>A0A2U1SSU3</accession>
<dbReference type="PROSITE" id="PS50943">
    <property type="entry name" value="HTH_CROC1"/>
    <property type="match status" value="1"/>
</dbReference>
<proteinExistence type="predicted"/>
<comment type="caution">
    <text evidence="2">The sequence shown here is derived from an EMBL/GenBank/DDBJ whole genome shotgun (WGS) entry which is preliminary data.</text>
</comment>